<dbReference type="GO" id="GO:0003700">
    <property type="term" value="F:DNA-binding transcription factor activity"/>
    <property type="evidence" value="ECO:0007669"/>
    <property type="project" value="InterPro"/>
</dbReference>
<evidence type="ECO:0000259" key="7">
    <source>
        <dbReference type="PROSITE" id="PS01124"/>
    </source>
</evidence>
<dbReference type="EMBL" id="JACGCX010000009">
    <property type="protein sequence ID" value="MBA6098428.1"/>
    <property type="molecule type" value="Genomic_DNA"/>
</dbReference>
<dbReference type="InterPro" id="IPR035418">
    <property type="entry name" value="AraC-bd_2"/>
</dbReference>
<evidence type="ECO:0000313" key="8">
    <source>
        <dbReference type="EMBL" id="MBA6098428.1"/>
    </source>
</evidence>
<dbReference type="GO" id="GO:0043565">
    <property type="term" value="F:sequence-specific DNA binding"/>
    <property type="evidence" value="ECO:0007669"/>
    <property type="project" value="InterPro"/>
</dbReference>
<dbReference type="PROSITE" id="PS00041">
    <property type="entry name" value="HTH_ARAC_FAMILY_1"/>
    <property type="match status" value="1"/>
</dbReference>
<evidence type="ECO:0000256" key="5">
    <source>
        <dbReference type="ARBA" id="ARBA00023163"/>
    </source>
</evidence>
<comment type="subcellular location">
    <subcellularLocation>
        <location evidence="1">Cytoplasm</location>
    </subcellularLocation>
</comment>
<dbReference type="Gene3D" id="1.10.10.60">
    <property type="entry name" value="Homeodomain-like"/>
    <property type="match status" value="1"/>
</dbReference>
<dbReference type="InterPro" id="IPR009057">
    <property type="entry name" value="Homeodomain-like_sf"/>
</dbReference>
<gene>
    <name evidence="8" type="ORF">H4C80_14995</name>
</gene>
<comment type="function">
    <text evidence="6">Regulatory protein of the TOL plasmid xyl operons. XylS activates the xylXYZLTEGFJQKIH operon required for the degradation of toluene, m-xylene and p-xylene.</text>
</comment>
<dbReference type="GO" id="GO:0009893">
    <property type="term" value="P:positive regulation of metabolic process"/>
    <property type="evidence" value="ECO:0007669"/>
    <property type="project" value="UniProtKB-ARBA"/>
</dbReference>
<evidence type="ECO:0000256" key="6">
    <source>
        <dbReference type="ARBA" id="ARBA00037345"/>
    </source>
</evidence>
<evidence type="ECO:0000256" key="1">
    <source>
        <dbReference type="ARBA" id="ARBA00004496"/>
    </source>
</evidence>
<dbReference type="PANTHER" id="PTHR46796:SF6">
    <property type="entry name" value="ARAC SUBFAMILY"/>
    <property type="match status" value="1"/>
</dbReference>
<evidence type="ECO:0000256" key="3">
    <source>
        <dbReference type="ARBA" id="ARBA00023125"/>
    </source>
</evidence>
<dbReference type="GO" id="GO:0005737">
    <property type="term" value="C:cytoplasm"/>
    <property type="evidence" value="ECO:0007669"/>
    <property type="project" value="UniProtKB-SubCell"/>
</dbReference>
<comment type="caution">
    <text evidence="8">The sequence shown here is derived from an EMBL/GenBank/DDBJ whole genome shotgun (WGS) entry which is preliminary data.</text>
</comment>
<evidence type="ECO:0000313" key="9">
    <source>
        <dbReference type="Proteomes" id="UP000545074"/>
    </source>
</evidence>
<reference evidence="8 9" key="1">
    <citation type="submission" date="2020-07" db="EMBL/GenBank/DDBJ databases">
        <title>Diversity of carbapenemase encoding genes among Pseudomonas putida group clinical isolates in a tertiary Brazilian hospital.</title>
        <authorList>
            <person name="Alberto-Lei F."/>
            <person name="Nodari C.S."/>
            <person name="Streling A.P."/>
            <person name="Paulino J.T."/>
            <person name="Bessa-Neto F.O."/>
            <person name="Cayo R."/>
            <person name="Gales A.C."/>
        </authorList>
    </citation>
    <scope>NUCLEOTIDE SEQUENCE [LARGE SCALE GENOMIC DNA]</scope>
    <source>
        <strain evidence="8 9">12815</strain>
    </source>
</reference>
<dbReference type="InterPro" id="IPR018062">
    <property type="entry name" value="HTH_AraC-typ_CS"/>
</dbReference>
<organism evidence="8 9">
    <name type="scientific">Pseudomonas juntendi</name>
    <dbReference type="NCBI Taxonomy" id="2666183"/>
    <lineage>
        <taxon>Bacteria</taxon>
        <taxon>Pseudomonadati</taxon>
        <taxon>Pseudomonadota</taxon>
        <taxon>Gammaproteobacteria</taxon>
        <taxon>Pseudomonadales</taxon>
        <taxon>Pseudomonadaceae</taxon>
        <taxon>Pseudomonas</taxon>
    </lineage>
</organism>
<dbReference type="InterPro" id="IPR050204">
    <property type="entry name" value="AraC_XylS_family_regulators"/>
</dbReference>
<accession>A0A7W2Q9M2</accession>
<evidence type="ECO:0000256" key="2">
    <source>
        <dbReference type="ARBA" id="ARBA00023015"/>
    </source>
</evidence>
<dbReference type="RefSeq" id="WP_182389628.1">
    <property type="nucleotide sequence ID" value="NZ_JACGCX010000009.1"/>
</dbReference>
<protein>
    <submittedName>
        <fullName evidence="8">Helix-turn-helix transcriptional regulator</fullName>
    </submittedName>
</protein>
<dbReference type="SMART" id="SM00342">
    <property type="entry name" value="HTH_ARAC"/>
    <property type="match status" value="1"/>
</dbReference>
<dbReference type="Pfam" id="PF12833">
    <property type="entry name" value="HTH_18"/>
    <property type="match status" value="1"/>
</dbReference>
<dbReference type="Proteomes" id="UP000545074">
    <property type="component" value="Unassembled WGS sequence"/>
</dbReference>
<dbReference type="PROSITE" id="PS01124">
    <property type="entry name" value="HTH_ARAC_FAMILY_2"/>
    <property type="match status" value="1"/>
</dbReference>
<feature type="domain" description="HTH araC/xylS-type" evidence="7">
    <location>
        <begin position="236"/>
        <end position="336"/>
    </location>
</feature>
<keyword evidence="2" id="KW-0805">Transcription regulation</keyword>
<dbReference type="AlphaFoldDB" id="A0A7W2Q9M2"/>
<proteinExistence type="predicted"/>
<keyword evidence="4" id="KW-0010">Activator</keyword>
<dbReference type="SUPFAM" id="SSF46689">
    <property type="entry name" value="Homeodomain-like"/>
    <property type="match status" value="2"/>
</dbReference>
<sequence>MASCNGVAHAVSLLRTYTQAALSFTADQVEACDARQASDVLAANYSANRLAVDNRDGALAMQLQRRAVGELQVASLRFGVPVMLDQTPTSFLLVSTQLQGSATIHTPKGVYSGGGGLVMIDSLEDRINKAFSADSWRLHVQFPLALIEAACVDFHGCMPARPLRFDAMLQAGGTAQMRWIGFLNLLMTYMIGPKPTPDARTLEFLQQSALFTLMHALHADQGAGFGPQPLMPRHVKRAEGYIREHLRDDIKLTDIASAAGVSVRSLSEGFQRALQQSPMQYVKALRLDAARNELLCSGSDRLVSEVAEAWGFNHLGRFSEQYRRRFGELPSSTPRA</sequence>
<evidence type="ECO:0000256" key="4">
    <source>
        <dbReference type="ARBA" id="ARBA00023159"/>
    </source>
</evidence>
<dbReference type="PANTHER" id="PTHR46796">
    <property type="entry name" value="HTH-TYPE TRANSCRIPTIONAL ACTIVATOR RHAS-RELATED"/>
    <property type="match status" value="1"/>
</dbReference>
<dbReference type="Pfam" id="PF14525">
    <property type="entry name" value="AraC_binding_2"/>
    <property type="match status" value="1"/>
</dbReference>
<name>A0A7W2Q9M2_9PSED</name>
<dbReference type="InterPro" id="IPR018060">
    <property type="entry name" value="HTH_AraC"/>
</dbReference>
<keyword evidence="3" id="KW-0238">DNA-binding</keyword>
<keyword evidence="5" id="KW-0804">Transcription</keyword>